<organism evidence="2 3">
    <name type="scientific">Sphingobacterium gobiense</name>
    <dbReference type="NCBI Taxonomy" id="1382456"/>
    <lineage>
        <taxon>Bacteria</taxon>
        <taxon>Pseudomonadati</taxon>
        <taxon>Bacteroidota</taxon>
        <taxon>Sphingobacteriia</taxon>
        <taxon>Sphingobacteriales</taxon>
        <taxon>Sphingobacteriaceae</taxon>
        <taxon>Sphingobacterium</taxon>
    </lineage>
</organism>
<protein>
    <submittedName>
        <fullName evidence="2">Peptidase S24</fullName>
    </submittedName>
</protein>
<evidence type="ECO:0000313" key="2">
    <source>
        <dbReference type="EMBL" id="PRD56788.1"/>
    </source>
</evidence>
<dbReference type="Proteomes" id="UP000238642">
    <property type="component" value="Unassembled WGS sequence"/>
</dbReference>
<feature type="domain" description="Schlafen group 3-like DNA/RNA helicase" evidence="1">
    <location>
        <begin position="281"/>
        <end position="621"/>
    </location>
</feature>
<reference evidence="2 3" key="1">
    <citation type="submission" date="2018-02" db="EMBL/GenBank/DDBJ databases">
        <title>The draft genome of Sphingobacterium gobiense H7.</title>
        <authorList>
            <person name="Li L."/>
            <person name="Liu L."/>
            <person name="Zhang X."/>
            <person name="Wang T."/>
            <person name="Liang L."/>
        </authorList>
    </citation>
    <scope>NUCLEOTIDE SEQUENCE [LARGE SCALE GENOMIC DNA]</scope>
    <source>
        <strain evidence="2 3">ACCC 05757</strain>
    </source>
</reference>
<accession>A0A2S9JU73</accession>
<dbReference type="Gene3D" id="3.40.50.300">
    <property type="entry name" value="P-loop containing nucleotide triphosphate hydrolases"/>
    <property type="match status" value="1"/>
</dbReference>
<keyword evidence="3" id="KW-1185">Reference proteome</keyword>
<gene>
    <name evidence="2" type="ORF">C5749_06055</name>
</gene>
<dbReference type="OrthoDB" id="9759819at2"/>
<dbReference type="InterPro" id="IPR027417">
    <property type="entry name" value="P-loop_NTPase"/>
</dbReference>
<dbReference type="AlphaFoldDB" id="A0A2S9JU73"/>
<dbReference type="InterPro" id="IPR018647">
    <property type="entry name" value="SLFN_3-like_DNA/RNA_helicase"/>
</dbReference>
<comment type="caution">
    <text evidence="2">The sequence shown here is derived from an EMBL/GenBank/DDBJ whole genome shotgun (WGS) entry which is preliminary data.</text>
</comment>
<proteinExistence type="predicted"/>
<evidence type="ECO:0000259" key="1">
    <source>
        <dbReference type="Pfam" id="PF09848"/>
    </source>
</evidence>
<sequence>MKLYAGSATEFIQLNIQNKLADLLREQFLQQFGYNPSQNEVMSWRNSLFRLSDILERQNLSEQGIMVEYKLPLSAKRIDVVIYGHDEQHQKQAVIIELKQWEKCNFTDYDSDYVLTWVGGGNRQVLHPSIQVGNYLYYLKENNSAFYQETKPIQLSACSYLHNYSISTDQTLLDNRFQEAIDRFPVYGADDRDELSAFIHNRVGAGEGMTILDEVEHSKLRPSKKLLKQVSDVIKQKLNGELQLFGRAKAKGDYILLDEQLIVYDTVMSLARKVKKQDKYAIIVKGGAGTGKSVVGLQLLADLTALDINTHYATGSRSFTETLRKILGKDSASLLKYFLSYGGATPNAIDVLLMDEAHRIREKTQVRYAKSTGRLQVEDLLHAGRICVFFIDDYQAVRKGEIGSSSFIRAQAEKMGCTVYEYDLESQFRNGGSEKYSQWIDHTLHIRQTATTEWRQEDAFEFRIMDSPHALEQAIREKVEEGYTGRVMAGFCWPWTKQADADGELHKDVVVGDYIRPWNADENTKGMRRGIPKSQYWAYDEAGIDQVGCVYTAQGFEFDYAGVIFGNDLKYNPDTGEWEGFPENSHDGQVKGSEDFVQLVKNTYRVLLGRGMKACYVYFMDKETERYFRSRVRR</sequence>
<dbReference type="SUPFAM" id="SSF52540">
    <property type="entry name" value="P-loop containing nucleoside triphosphate hydrolases"/>
    <property type="match status" value="1"/>
</dbReference>
<dbReference type="EMBL" id="PVBS01000001">
    <property type="protein sequence ID" value="PRD56788.1"/>
    <property type="molecule type" value="Genomic_DNA"/>
</dbReference>
<name>A0A2S9JU73_9SPHI</name>
<dbReference type="Pfam" id="PF09848">
    <property type="entry name" value="SLFN-g3_helicase"/>
    <property type="match status" value="1"/>
</dbReference>
<dbReference type="RefSeq" id="WP_105723944.1">
    <property type="nucleotide sequence ID" value="NZ_PVBS01000001.1"/>
</dbReference>
<evidence type="ECO:0000313" key="3">
    <source>
        <dbReference type="Proteomes" id="UP000238642"/>
    </source>
</evidence>